<reference evidence="1" key="1">
    <citation type="submission" date="2021-01" db="EMBL/GenBank/DDBJ databases">
        <authorList>
            <person name="Corre E."/>
            <person name="Pelletier E."/>
            <person name="Niang G."/>
            <person name="Scheremetjew M."/>
            <person name="Finn R."/>
            <person name="Kale V."/>
            <person name="Holt S."/>
            <person name="Cochrane G."/>
            <person name="Meng A."/>
            <person name="Brown T."/>
            <person name="Cohen L."/>
        </authorList>
    </citation>
    <scope>NUCLEOTIDE SEQUENCE</scope>
    <source>
        <strain evidence="1">CCMP127</strain>
    </source>
</reference>
<dbReference type="EMBL" id="HBIM01011778">
    <property type="protein sequence ID" value="CAE0412478.1"/>
    <property type="molecule type" value="Transcribed_RNA"/>
</dbReference>
<proteinExistence type="predicted"/>
<name>A0A7S3L5R2_9STRA</name>
<evidence type="ECO:0000313" key="1">
    <source>
        <dbReference type="EMBL" id="CAE0412478.1"/>
    </source>
</evidence>
<gene>
    <name evidence="1" type="ORF">ACOF00016_LOCUS9742</name>
</gene>
<sequence length="141" mass="15668">MASEYFEAVCNSMETYSNVYEVSGSLTKLVEVMCRKPQKMILKFGHGCRVKVEIQRDLEFGLGGFIGSNVSGTVTLTDKNGHIKEKSSYKDDYDCVAGFSRTYTINAGDSIAITMFADHGLNTFFGTNVGKSRTRINVKEY</sequence>
<accession>A0A7S3L5R2</accession>
<protein>
    <submittedName>
        <fullName evidence="1">Uncharacterized protein</fullName>
    </submittedName>
</protein>
<organism evidence="1">
    <name type="scientific">Amphora coffeiformis</name>
    <dbReference type="NCBI Taxonomy" id="265554"/>
    <lineage>
        <taxon>Eukaryota</taxon>
        <taxon>Sar</taxon>
        <taxon>Stramenopiles</taxon>
        <taxon>Ochrophyta</taxon>
        <taxon>Bacillariophyta</taxon>
        <taxon>Bacillariophyceae</taxon>
        <taxon>Bacillariophycidae</taxon>
        <taxon>Thalassiophysales</taxon>
        <taxon>Catenulaceae</taxon>
        <taxon>Amphora</taxon>
    </lineage>
</organism>
<dbReference type="AlphaFoldDB" id="A0A7S3L5R2"/>